<evidence type="ECO:0000313" key="2">
    <source>
        <dbReference type="EMBL" id="ROI07667.1"/>
    </source>
</evidence>
<sequence length="265" mass="29724">MKIKLLLLFFLTISAAAFSQQYVFGKISSEFDTALEEVVVYNIRSEEKIYSDRYGNFMIAAKNYDELRFIKGGYDRSSVKVSAQNFSAPLNVILYKLPYDIAEVELKPQLTGNLRKDVRSLDQPAKVMALNSSLGAYMRTPSTVVAPKLSTPSAFAGPNFNSGQVDIVKAASALIGLISKSKNSAPTTANYAETQAFYTRIKLEIDLSFYTSQGWDEEQIDKFLLYADANYSLAKKYRKDFDVSNIDAALKLAYKEYVKTRKIGF</sequence>
<feature type="signal peptide" evidence="1">
    <location>
        <begin position="1"/>
        <end position="19"/>
    </location>
</feature>
<proteinExistence type="predicted"/>
<dbReference type="Proteomes" id="UP000270224">
    <property type="component" value="Unassembled WGS sequence"/>
</dbReference>
<comment type="caution">
    <text evidence="2">The sequence shown here is derived from an EMBL/GenBank/DDBJ whole genome shotgun (WGS) entry which is preliminary data.</text>
</comment>
<dbReference type="EMBL" id="RJUG01000004">
    <property type="protein sequence ID" value="ROI07667.1"/>
    <property type="molecule type" value="Genomic_DNA"/>
</dbReference>
<gene>
    <name evidence="2" type="ORF">EGI11_08210</name>
</gene>
<evidence type="ECO:0008006" key="4">
    <source>
        <dbReference type="Google" id="ProtNLM"/>
    </source>
</evidence>
<reference evidence="3" key="1">
    <citation type="submission" date="2018-11" db="EMBL/GenBank/DDBJ databases">
        <title>Proposal to divide the Flavobacteriaceae and reorganize its genera based on Amino Acid Identity values calculated from whole genome sequences.</title>
        <authorList>
            <person name="Nicholson A.C."/>
            <person name="Gulvik C.A."/>
            <person name="Whitney A.M."/>
            <person name="Humrighouse B.W."/>
            <person name="Bell M."/>
            <person name="Holmens B."/>
            <person name="Steigerwalt A."/>
            <person name="Villarma A."/>
            <person name="Sheth M."/>
            <person name="Batra D."/>
            <person name="Pryor J."/>
            <person name="Bernardet J.-F."/>
            <person name="Hugo C."/>
            <person name="Kampfer P."/>
            <person name="Newman J."/>
            <person name="Mcquiston J.R."/>
        </authorList>
    </citation>
    <scope>NUCLEOTIDE SEQUENCE [LARGE SCALE GENOMIC DNA]</scope>
    <source>
        <strain evidence="3">H3056</strain>
    </source>
</reference>
<name>A0A3N0WRG1_9FLAO</name>
<organism evidence="2 3">
    <name type="scientific">Kaistella daneshvariae</name>
    <dbReference type="NCBI Taxonomy" id="2487074"/>
    <lineage>
        <taxon>Bacteria</taxon>
        <taxon>Pseudomonadati</taxon>
        <taxon>Bacteroidota</taxon>
        <taxon>Flavobacteriia</taxon>
        <taxon>Flavobacteriales</taxon>
        <taxon>Weeksellaceae</taxon>
        <taxon>Chryseobacterium group</taxon>
        <taxon>Kaistella</taxon>
    </lineage>
</organism>
<dbReference type="OrthoDB" id="1274238at2"/>
<feature type="chain" id="PRO_5018089162" description="Carboxypeptidase regulatory-like domain-containing protein" evidence="1">
    <location>
        <begin position="20"/>
        <end position="265"/>
    </location>
</feature>
<protein>
    <recommendedName>
        <fullName evidence="4">Carboxypeptidase regulatory-like domain-containing protein</fullName>
    </recommendedName>
</protein>
<evidence type="ECO:0000256" key="1">
    <source>
        <dbReference type="SAM" id="SignalP"/>
    </source>
</evidence>
<dbReference type="AlphaFoldDB" id="A0A3N0WRG1"/>
<dbReference type="RefSeq" id="WP_123265987.1">
    <property type="nucleotide sequence ID" value="NZ_RJUG01000004.1"/>
</dbReference>
<accession>A0A3N0WRG1</accession>
<evidence type="ECO:0000313" key="3">
    <source>
        <dbReference type="Proteomes" id="UP000270224"/>
    </source>
</evidence>
<keyword evidence="1" id="KW-0732">Signal</keyword>